<dbReference type="Pfam" id="PF01750">
    <property type="entry name" value="HycI"/>
    <property type="match status" value="1"/>
</dbReference>
<evidence type="ECO:0000256" key="1">
    <source>
        <dbReference type="ARBA" id="ARBA00006814"/>
    </source>
</evidence>
<proteinExistence type="inferred from homology"/>
<evidence type="ECO:0000256" key="5">
    <source>
        <dbReference type="SAM" id="MobiDB-lite"/>
    </source>
</evidence>
<evidence type="ECO:0000313" key="7">
    <source>
        <dbReference type="Proteomes" id="UP000617734"/>
    </source>
</evidence>
<sequence length="212" mass="21421">MSAGAGAAGRVLVAGVGNIFLGDDGFGVETVRRLAARPLPADVEVVDFGVRGVHLAYQLLDGYRTLVLVDATARGGVPGTVYLIEAATPGSVEPESPVLDGHRMGPDAVLALLDTLSAGTGGAPPRRVLVVGCEPQSLEEGIGLSGPVDAAVGEAVEVVLQVLRDEAQDLATGPGRPAGDQARNDDAAAADRAAAVLAGDREERRTPACGKS</sequence>
<comment type="similarity">
    <text evidence="1">Belongs to the peptidase A31 family.</text>
</comment>
<dbReference type="PANTHER" id="PTHR30302">
    <property type="entry name" value="HYDROGENASE 1 MATURATION PROTEASE"/>
    <property type="match status" value="1"/>
</dbReference>
<dbReference type="CDD" id="cd06068">
    <property type="entry name" value="H2MP_like-1"/>
    <property type="match status" value="1"/>
</dbReference>
<gene>
    <name evidence="6" type="ORF">GCM10018781_58380</name>
</gene>
<dbReference type="EMBL" id="BNBO01000043">
    <property type="protein sequence ID" value="GHH79718.1"/>
    <property type="molecule type" value="Genomic_DNA"/>
</dbReference>
<dbReference type="InterPro" id="IPR000671">
    <property type="entry name" value="Peptidase_A31"/>
</dbReference>
<dbReference type="AlphaFoldDB" id="A0A919G7X3"/>
<evidence type="ECO:0000313" key="6">
    <source>
        <dbReference type="EMBL" id="GHH79718.1"/>
    </source>
</evidence>
<comment type="caution">
    <text evidence="6">The sequence shown here is derived from an EMBL/GenBank/DDBJ whole genome shotgun (WGS) entry which is preliminary data.</text>
</comment>
<protein>
    <submittedName>
        <fullName evidence="6">Peptidase M52</fullName>
    </submittedName>
</protein>
<dbReference type="NCBIfam" id="TIGR00072">
    <property type="entry name" value="hydrog_prot"/>
    <property type="match status" value="1"/>
</dbReference>
<dbReference type="Proteomes" id="UP000617734">
    <property type="component" value="Unassembled WGS sequence"/>
</dbReference>
<keyword evidence="7" id="KW-1185">Reference proteome</keyword>
<dbReference type="GO" id="GO:0016485">
    <property type="term" value="P:protein processing"/>
    <property type="evidence" value="ECO:0007669"/>
    <property type="project" value="TreeGrafter"/>
</dbReference>
<organism evidence="6 7">
    <name type="scientific">Kitasatospora indigofera</name>
    <dbReference type="NCBI Taxonomy" id="67307"/>
    <lineage>
        <taxon>Bacteria</taxon>
        <taxon>Bacillati</taxon>
        <taxon>Actinomycetota</taxon>
        <taxon>Actinomycetes</taxon>
        <taxon>Kitasatosporales</taxon>
        <taxon>Streptomycetaceae</taxon>
        <taxon>Kitasatospora</taxon>
    </lineage>
</organism>
<dbReference type="GeneID" id="95356175"/>
<dbReference type="PRINTS" id="PR00446">
    <property type="entry name" value="HYDRGNUPTAKE"/>
</dbReference>
<evidence type="ECO:0000256" key="4">
    <source>
        <dbReference type="ARBA" id="ARBA00022801"/>
    </source>
</evidence>
<dbReference type="PANTHER" id="PTHR30302:SF1">
    <property type="entry name" value="HYDROGENASE 2 MATURATION PROTEASE"/>
    <property type="match status" value="1"/>
</dbReference>
<dbReference type="InterPro" id="IPR023430">
    <property type="entry name" value="Pept_HybD-like_dom_sf"/>
</dbReference>
<dbReference type="GO" id="GO:0008047">
    <property type="term" value="F:enzyme activator activity"/>
    <property type="evidence" value="ECO:0007669"/>
    <property type="project" value="InterPro"/>
</dbReference>
<feature type="region of interest" description="Disordered" evidence="5">
    <location>
        <begin position="169"/>
        <end position="212"/>
    </location>
</feature>
<accession>A0A919G7X3</accession>
<dbReference type="Gene3D" id="3.40.50.1450">
    <property type="entry name" value="HybD-like"/>
    <property type="match status" value="1"/>
</dbReference>
<dbReference type="SUPFAM" id="SSF53163">
    <property type="entry name" value="HybD-like"/>
    <property type="match status" value="1"/>
</dbReference>
<keyword evidence="2" id="KW-0645">Protease</keyword>
<dbReference type="GO" id="GO:0004190">
    <property type="term" value="F:aspartic-type endopeptidase activity"/>
    <property type="evidence" value="ECO:0007669"/>
    <property type="project" value="UniProtKB-KW"/>
</dbReference>
<evidence type="ECO:0000256" key="2">
    <source>
        <dbReference type="ARBA" id="ARBA00022670"/>
    </source>
</evidence>
<keyword evidence="4" id="KW-0378">Hydrolase</keyword>
<keyword evidence="3" id="KW-0064">Aspartyl protease</keyword>
<dbReference type="RefSeq" id="WP_373311325.1">
    <property type="nucleotide sequence ID" value="NZ_BNBO01000043.1"/>
</dbReference>
<name>A0A919G7X3_9ACTN</name>
<reference evidence="6" key="1">
    <citation type="journal article" date="2014" name="Int. J. Syst. Evol. Microbiol.">
        <title>Complete genome sequence of Corynebacterium casei LMG S-19264T (=DSM 44701T), isolated from a smear-ripened cheese.</title>
        <authorList>
            <consortium name="US DOE Joint Genome Institute (JGI-PGF)"/>
            <person name="Walter F."/>
            <person name="Albersmeier A."/>
            <person name="Kalinowski J."/>
            <person name="Ruckert C."/>
        </authorList>
    </citation>
    <scope>NUCLEOTIDE SEQUENCE</scope>
    <source>
        <strain evidence="6">JCM 4646</strain>
    </source>
</reference>
<evidence type="ECO:0000256" key="3">
    <source>
        <dbReference type="ARBA" id="ARBA00022750"/>
    </source>
</evidence>
<reference evidence="6" key="2">
    <citation type="submission" date="2020-09" db="EMBL/GenBank/DDBJ databases">
        <authorList>
            <person name="Sun Q."/>
            <person name="Ohkuma M."/>
        </authorList>
    </citation>
    <scope>NUCLEOTIDE SEQUENCE</scope>
    <source>
        <strain evidence="6">JCM 4646</strain>
    </source>
</reference>